<feature type="transmembrane region" description="Helical" evidence="1">
    <location>
        <begin position="34"/>
        <end position="52"/>
    </location>
</feature>
<evidence type="ECO:0000256" key="1">
    <source>
        <dbReference type="SAM" id="Phobius"/>
    </source>
</evidence>
<feature type="transmembrane region" description="Helical" evidence="1">
    <location>
        <begin position="85"/>
        <end position="103"/>
    </location>
</feature>
<dbReference type="Proteomes" id="UP000315003">
    <property type="component" value="Chromosome"/>
</dbReference>
<sequence>MTEQDNNDPFNRYSLGAVMSGEGGDEELTTTSPIRVTGIICLVLSLFSVLALIEWRLIGIGALSLIFGAIALRKTRAGEPPVGTLAAKLGISIALLFSFWGGMMQYMKQETIGGQAEHFGREYIRLAALGEKNYLRELQKEHQQRYGTNMDLDARYAAEAAEAARLAAERGGANDYDDFSETVSANLMKYPEDMQWHRYAPILLHTHYGRLMADVYFANGTGPNALKIKMTLEYSFNREDGGIEWRVDAISEDQKALVAESIL</sequence>
<dbReference type="AlphaFoldDB" id="A0A517T2Z1"/>
<keyword evidence="3" id="KW-1185">Reference proteome</keyword>
<accession>A0A517T2Z1</accession>
<protein>
    <submittedName>
        <fullName evidence="2">Uncharacterized protein</fullName>
    </submittedName>
</protein>
<organism evidence="2 3">
    <name type="scientific">Stieleria bergensis</name>
    <dbReference type="NCBI Taxonomy" id="2528025"/>
    <lineage>
        <taxon>Bacteria</taxon>
        <taxon>Pseudomonadati</taxon>
        <taxon>Planctomycetota</taxon>
        <taxon>Planctomycetia</taxon>
        <taxon>Pirellulales</taxon>
        <taxon>Pirellulaceae</taxon>
        <taxon>Stieleria</taxon>
    </lineage>
</organism>
<evidence type="ECO:0000313" key="3">
    <source>
        <dbReference type="Proteomes" id="UP000315003"/>
    </source>
</evidence>
<keyword evidence="1" id="KW-1133">Transmembrane helix</keyword>
<feature type="transmembrane region" description="Helical" evidence="1">
    <location>
        <begin position="57"/>
        <end position="73"/>
    </location>
</feature>
<keyword evidence="1" id="KW-0472">Membrane</keyword>
<name>A0A517T2Z1_9BACT</name>
<proteinExistence type="predicted"/>
<dbReference type="OrthoDB" id="257484at2"/>
<reference evidence="2 3" key="1">
    <citation type="submission" date="2019-02" db="EMBL/GenBank/DDBJ databases">
        <title>Deep-cultivation of Planctomycetes and their phenomic and genomic characterization uncovers novel biology.</title>
        <authorList>
            <person name="Wiegand S."/>
            <person name="Jogler M."/>
            <person name="Boedeker C."/>
            <person name="Pinto D."/>
            <person name="Vollmers J."/>
            <person name="Rivas-Marin E."/>
            <person name="Kohn T."/>
            <person name="Peeters S.H."/>
            <person name="Heuer A."/>
            <person name="Rast P."/>
            <person name="Oberbeckmann S."/>
            <person name="Bunk B."/>
            <person name="Jeske O."/>
            <person name="Meyerdierks A."/>
            <person name="Storesund J.E."/>
            <person name="Kallscheuer N."/>
            <person name="Luecker S."/>
            <person name="Lage O.M."/>
            <person name="Pohl T."/>
            <person name="Merkel B.J."/>
            <person name="Hornburger P."/>
            <person name="Mueller R.-W."/>
            <person name="Bruemmer F."/>
            <person name="Labrenz M."/>
            <person name="Spormann A.M."/>
            <person name="Op den Camp H."/>
            <person name="Overmann J."/>
            <person name="Amann R."/>
            <person name="Jetten M.S.M."/>
            <person name="Mascher T."/>
            <person name="Medema M.H."/>
            <person name="Devos D.P."/>
            <person name="Kaster A.-K."/>
            <person name="Ovreas L."/>
            <person name="Rohde M."/>
            <person name="Galperin M.Y."/>
            <person name="Jogler C."/>
        </authorList>
    </citation>
    <scope>NUCLEOTIDE SEQUENCE [LARGE SCALE GENOMIC DNA]</scope>
    <source>
        <strain evidence="2 3">SV_7m_r</strain>
    </source>
</reference>
<dbReference type="RefSeq" id="WP_145277704.1">
    <property type="nucleotide sequence ID" value="NZ_CP036272.1"/>
</dbReference>
<gene>
    <name evidence="2" type="ORF">SV7mr_52910</name>
</gene>
<dbReference type="EMBL" id="CP036272">
    <property type="protein sequence ID" value="QDT62740.1"/>
    <property type="molecule type" value="Genomic_DNA"/>
</dbReference>
<keyword evidence="1" id="KW-0812">Transmembrane</keyword>
<evidence type="ECO:0000313" key="2">
    <source>
        <dbReference type="EMBL" id="QDT62740.1"/>
    </source>
</evidence>